<sequence length="75" mass="8380">MCLCSWMNAGIPKVPTNRARAAAALGQDGANNVESVVQELEEEQEDWDEEILDDGVVQMLHNQFVDLVFEANLDF</sequence>
<dbReference type="EMBL" id="CAXANX010000033">
    <property type="protein sequence ID" value="CAK9188873.1"/>
    <property type="molecule type" value="Genomic_DNA"/>
</dbReference>
<reference evidence="3" key="1">
    <citation type="submission" date="2024-02" db="EMBL/GenBank/DDBJ databases">
        <authorList>
            <consortium name="ELIXIR-Norway"/>
            <consortium name="Elixir Norway"/>
        </authorList>
    </citation>
    <scope>NUCLEOTIDE SEQUENCE</scope>
</reference>
<evidence type="ECO:0000313" key="2">
    <source>
        <dbReference type="EMBL" id="CAK9188853.1"/>
    </source>
</evidence>
<evidence type="ECO:0000313" key="5">
    <source>
        <dbReference type="EMBL" id="CAK9234760.1"/>
    </source>
</evidence>
<dbReference type="Proteomes" id="UP001497512">
    <property type="component" value="Chromosome 8"/>
</dbReference>
<evidence type="ECO:0000313" key="3">
    <source>
        <dbReference type="EMBL" id="CAK9188873.1"/>
    </source>
</evidence>
<dbReference type="EMBL" id="OZ019900">
    <property type="protein sequence ID" value="CAK9234760.1"/>
    <property type="molecule type" value="Genomic_DNA"/>
</dbReference>
<organism evidence="3 6">
    <name type="scientific">Sphagnum troendelagicum</name>
    <dbReference type="NCBI Taxonomy" id="128251"/>
    <lineage>
        <taxon>Eukaryota</taxon>
        <taxon>Viridiplantae</taxon>
        <taxon>Streptophyta</taxon>
        <taxon>Embryophyta</taxon>
        <taxon>Bryophyta</taxon>
        <taxon>Sphagnophytina</taxon>
        <taxon>Sphagnopsida</taxon>
        <taxon>Sphagnales</taxon>
        <taxon>Sphagnaceae</taxon>
        <taxon>Sphagnum</taxon>
    </lineage>
</organism>
<dbReference type="Proteomes" id="UP001497512">
    <property type="component" value="Unassembled WGS sequence"/>
</dbReference>
<name>A0ABP0T734_9BRYO</name>
<evidence type="ECO:0000313" key="4">
    <source>
        <dbReference type="EMBL" id="CAK9234738.1"/>
    </source>
</evidence>
<proteinExistence type="predicted"/>
<dbReference type="EMBL" id="CAXANX010000033">
    <property type="protein sequence ID" value="CAK9188853.1"/>
    <property type="molecule type" value="Genomic_DNA"/>
</dbReference>
<gene>
    <name evidence="4" type="ORF">CSSPTR1EN2_LOCUS22367</name>
    <name evidence="5" type="ORF">CSSPTR1EN2_LOCUS22378</name>
    <name evidence="1" type="ORF">CSSPTR1EN2_LOCUS24091</name>
    <name evidence="2" type="ORF">CSSPTR1EN2_LOCUS24103</name>
    <name evidence="3" type="ORF">CSSPTR1EN2_LOCUS24115</name>
</gene>
<dbReference type="EMBL" id="OZ019900">
    <property type="protein sequence ID" value="CAK9234738.1"/>
    <property type="molecule type" value="Genomic_DNA"/>
</dbReference>
<evidence type="ECO:0000313" key="6">
    <source>
        <dbReference type="Proteomes" id="UP001497512"/>
    </source>
</evidence>
<keyword evidence="6" id="KW-1185">Reference proteome</keyword>
<evidence type="ECO:0000313" key="1">
    <source>
        <dbReference type="EMBL" id="CAK9188831.1"/>
    </source>
</evidence>
<protein>
    <submittedName>
        <fullName evidence="3">Uncharacterized protein</fullName>
    </submittedName>
</protein>
<accession>A0ABP0T734</accession>
<dbReference type="EMBL" id="CAXANX010000033">
    <property type="protein sequence ID" value="CAK9188831.1"/>
    <property type="molecule type" value="Genomic_DNA"/>
</dbReference>